<dbReference type="Pfam" id="PF04893">
    <property type="entry name" value="Yip1"/>
    <property type="match status" value="1"/>
</dbReference>
<organism evidence="7 8">
    <name type="scientific">Ammonifex degensii (strain DSM 10501 / KC4)</name>
    <dbReference type="NCBI Taxonomy" id="429009"/>
    <lineage>
        <taxon>Bacteria</taxon>
        <taxon>Bacillati</taxon>
        <taxon>Bacillota</taxon>
        <taxon>Clostridia</taxon>
        <taxon>Thermoanaerobacterales</taxon>
        <taxon>Thermoanaerobacteraceae</taxon>
        <taxon>Ammonifex</taxon>
    </lineage>
</organism>
<keyword evidence="8" id="KW-1185">Reference proteome</keyword>
<evidence type="ECO:0000256" key="5">
    <source>
        <dbReference type="SAM" id="Phobius"/>
    </source>
</evidence>
<evidence type="ECO:0000256" key="3">
    <source>
        <dbReference type="ARBA" id="ARBA00022989"/>
    </source>
</evidence>
<dbReference type="RefSeq" id="WP_015739942.1">
    <property type="nucleotide sequence ID" value="NC_013385.1"/>
</dbReference>
<dbReference type="eggNOG" id="ENOG5031UZJ">
    <property type="taxonomic scope" value="Bacteria"/>
</dbReference>
<evidence type="ECO:0000313" key="8">
    <source>
        <dbReference type="Proteomes" id="UP000002620"/>
    </source>
</evidence>
<dbReference type="InterPro" id="IPR006977">
    <property type="entry name" value="Yip1_dom"/>
</dbReference>
<evidence type="ECO:0000256" key="2">
    <source>
        <dbReference type="ARBA" id="ARBA00022692"/>
    </source>
</evidence>
<protein>
    <recommendedName>
        <fullName evidence="6">Yip1 domain-containing protein</fullName>
    </recommendedName>
</protein>
<keyword evidence="3 5" id="KW-1133">Transmembrane helix</keyword>
<keyword evidence="2 5" id="KW-0812">Transmembrane</keyword>
<evidence type="ECO:0000256" key="4">
    <source>
        <dbReference type="ARBA" id="ARBA00023136"/>
    </source>
</evidence>
<dbReference type="HOGENOM" id="CLU_1159206_0_0_9"/>
<evidence type="ECO:0000259" key="6">
    <source>
        <dbReference type="Pfam" id="PF04893"/>
    </source>
</evidence>
<keyword evidence="4 5" id="KW-0472">Membrane</keyword>
<feature type="transmembrane region" description="Helical" evidence="5">
    <location>
        <begin position="38"/>
        <end position="59"/>
    </location>
</feature>
<dbReference type="Proteomes" id="UP000002620">
    <property type="component" value="Chromosome"/>
</dbReference>
<proteinExistence type="predicted"/>
<sequence>MNRDQQILDRDDQKKGGCRFLRVFYAPRQVFEEIAEKPAFLALALTLTVINLVLVIVTLPKLQALAMHIFEQNPPPLPPEELSRVRSSLPTQVAISSIIASVLVPWIIWLLIALALKIYAAFATKETPFRILFAVAVYGYLPVFLGSVISFFLILSLPVQSLQHVTLSLAAFLPPQKSILYHFLAQCSPFTWWALALWGLGGATAMKVKSSGPILYMFGLWLLVALLLSALSTLSPGAA</sequence>
<evidence type="ECO:0000313" key="7">
    <source>
        <dbReference type="EMBL" id="ACX53065.1"/>
    </source>
</evidence>
<dbReference type="KEGG" id="adg:Adeg_1986"/>
<feature type="transmembrane region" description="Helical" evidence="5">
    <location>
        <begin position="179"/>
        <end position="201"/>
    </location>
</feature>
<feature type="transmembrane region" description="Helical" evidence="5">
    <location>
        <begin position="93"/>
        <end position="119"/>
    </location>
</feature>
<accession>C9R9T6</accession>
<evidence type="ECO:0000256" key="1">
    <source>
        <dbReference type="ARBA" id="ARBA00004141"/>
    </source>
</evidence>
<dbReference type="GO" id="GO:0016020">
    <property type="term" value="C:membrane"/>
    <property type="evidence" value="ECO:0007669"/>
    <property type="project" value="UniProtKB-SubCell"/>
</dbReference>
<dbReference type="AlphaFoldDB" id="C9R9T6"/>
<feature type="transmembrane region" description="Helical" evidence="5">
    <location>
        <begin position="131"/>
        <end position="159"/>
    </location>
</feature>
<dbReference type="STRING" id="429009.Adeg_1986"/>
<name>C9R9T6_AMMDK</name>
<gene>
    <name evidence="7" type="ordered locus">Adeg_1986</name>
</gene>
<reference evidence="7 8" key="1">
    <citation type="submission" date="2009-10" db="EMBL/GenBank/DDBJ databases">
        <title>Complete sequence of chromosome of Ammonifex degensii KC4.</title>
        <authorList>
            <consortium name="US DOE Joint Genome Institute"/>
            <person name="Kerfeld C."/>
            <person name="Goodner B."/>
            <person name="Huber H."/>
            <person name="Stetter K."/>
            <person name="Lucas S."/>
            <person name="Copeland A."/>
            <person name="Lapidus A."/>
            <person name="Glavina del Rio T."/>
            <person name="Dalin E."/>
            <person name="Tice H."/>
            <person name="Bruce D."/>
            <person name="Goodwin L."/>
            <person name="Pitluck S."/>
            <person name="Saunders E."/>
            <person name="Brettin T."/>
            <person name="Detter J.C."/>
            <person name="Han C."/>
            <person name="Larimer F."/>
            <person name="Land M."/>
            <person name="Hauser L."/>
            <person name="Kyrpides N."/>
            <person name="Ovchinnikova G."/>
            <person name="Richardson P."/>
        </authorList>
    </citation>
    <scope>NUCLEOTIDE SEQUENCE [LARGE SCALE GENOMIC DNA]</scope>
    <source>
        <strain evidence="8">DSM 10501 / KC4</strain>
    </source>
</reference>
<feature type="transmembrane region" description="Helical" evidence="5">
    <location>
        <begin position="213"/>
        <end position="234"/>
    </location>
</feature>
<feature type="domain" description="Yip1" evidence="6">
    <location>
        <begin position="22"/>
        <end position="230"/>
    </location>
</feature>
<dbReference type="EMBL" id="CP001785">
    <property type="protein sequence ID" value="ACX53065.1"/>
    <property type="molecule type" value="Genomic_DNA"/>
</dbReference>
<comment type="subcellular location">
    <subcellularLocation>
        <location evidence="1">Membrane</location>
        <topology evidence="1">Multi-pass membrane protein</topology>
    </subcellularLocation>
</comment>